<evidence type="ECO:0000313" key="2">
    <source>
        <dbReference type="WBParaSite" id="PSU_v2.g8067.t1"/>
    </source>
</evidence>
<dbReference type="InterPro" id="IPR011029">
    <property type="entry name" value="DEATH-like_dom_sf"/>
</dbReference>
<organism evidence="1 2">
    <name type="scientific">Panagrolaimus superbus</name>
    <dbReference type="NCBI Taxonomy" id="310955"/>
    <lineage>
        <taxon>Eukaryota</taxon>
        <taxon>Metazoa</taxon>
        <taxon>Ecdysozoa</taxon>
        <taxon>Nematoda</taxon>
        <taxon>Chromadorea</taxon>
        <taxon>Rhabditida</taxon>
        <taxon>Tylenchina</taxon>
        <taxon>Panagrolaimomorpha</taxon>
        <taxon>Panagrolaimoidea</taxon>
        <taxon>Panagrolaimidae</taxon>
        <taxon>Panagrolaimus</taxon>
    </lineage>
</organism>
<name>A0A914Z6V6_9BILA</name>
<dbReference type="Gene3D" id="1.10.533.10">
    <property type="entry name" value="Death Domain, Fas"/>
    <property type="match status" value="1"/>
</dbReference>
<keyword evidence="1" id="KW-1185">Reference proteome</keyword>
<dbReference type="SUPFAM" id="SSF47986">
    <property type="entry name" value="DEATH domain"/>
    <property type="match status" value="1"/>
</dbReference>
<reference evidence="2" key="1">
    <citation type="submission" date="2022-11" db="UniProtKB">
        <authorList>
            <consortium name="WormBaseParasite"/>
        </authorList>
    </citation>
    <scope>IDENTIFICATION</scope>
</reference>
<dbReference type="WBParaSite" id="PSU_v2.g8067.t1">
    <property type="protein sequence ID" value="PSU_v2.g8067.t1"/>
    <property type="gene ID" value="PSU_v2.g8067"/>
</dbReference>
<dbReference type="AlphaFoldDB" id="A0A914Z6V6"/>
<sequence length="366" mass="41272">MPSEDDDLTTLTVTIALDDDDGDYGHKLHDKLLPSTTCSSALEKYYIIRSPISAKHACPLPSESFLISDLPSNAQRLLCNRLNSPAIGSMKNWLYLAALIGLKDDEISSIRQTSDPMMEVFKHVQDVSLIRLIRVIGDIGRIDVLISLRPLLHGLSAVKSKTKVVVKNNVPNRNAFLPAMNDRFDSGALTDSIKISNFQFPSKKFIIITHHETEKLNKKNLKFLLASLQSIAEKCNNNFEILDIAKCIDETNISQTARNLFKYASQIVLFISSTDYISNISNSINPTSVINNSDKSAIITVKKLFHCWMDEEYNSNGCRNLRFRIILSNTVVNGNEVLPLGWPRTTLQYTFPNTEQFKEICKRLFE</sequence>
<dbReference type="Proteomes" id="UP000887577">
    <property type="component" value="Unplaced"/>
</dbReference>
<protein>
    <submittedName>
        <fullName evidence="2">Uncharacterized protein</fullName>
    </submittedName>
</protein>
<proteinExistence type="predicted"/>
<evidence type="ECO:0000313" key="1">
    <source>
        <dbReference type="Proteomes" id="UP000887577"/>
    </source>
</evidence>
<accession>A0A914Z6V6</accession>